<comment type="caution">
    <text evidence="3">The sequence shown here is derived from an EMBL/GenBank/DDBJ whole genome shotgun (WGS) entry which is preliminary data.</text>
</comment>
<name>A0A5C5YGR0_9BACT</name>
<feature type="compositionally biased region" description="Basic and acidic residues" evidence="1">
    <location>
        <begin position="21"/>
        <end position="43"/>
    </location>
</feature>
<keyword evidence="2" id="KW-0812">Transmembrane</keyword>
<sequence length="141" mass="14760">MSQPPTNDGDATDGMAAELPVRGESDESARPVEKVSANEEPVRRGSPFAHSSEPSDTVSSATPELVLDPQWGVLRAANWASAWVAICALACLGLFPAGGVIVATLGCALATVGLFSSRVIAAAMLLGLHAWIFFACYQRLF</sequence>
<proteinExistence type="predicted"/>
<feature type="region of interest" description="Disordered" evidence="1">
    <location>
        <begin position="1"/>
        <end position="61"/>
    </location>
</feature>
<keyword evidence="2" id="KW-1133">Transmembrane helix</keyword>
<evidence type="ECO:0000313" key="4">
    <source>
        <dbReference type="Proteomes" id="UP000318053"/>
    </source>
</evidence>
<evidence type="ECO:0008006" key="5">
    <source>
        <dbReference type="Google" id="ProtNLM"/>
    </source>
</evidence>
<dbReference type="Proteomes" id="UP000318053">
    <property type="component" value="Unassembled WGS sequence"/>
</dbReference>
<feature type="compositionally biased region" description="Polar residues" evidence="1">
    <location>
        <begin position="52"/>
        <end position="61"/>
    </location>
</feature>
<evidence type="ECO:0000256" key="2">
    <source>
        <dbReference type="SAM" id="Phobius"/>
    </source>
</evidence>
<evidence type="ECO:0000256" key="1">
    <source>
        <dbReference type="SAM" id="MobiDB-lite"/>
    </source>
</evidence>
<keyword evidence="2" id="KW-0472">Membrane</keyword>
<gene>
    <name evidence="3" type="ORF">CA85_10190</name>
</gene>
<reference evidence="3 4" key="1">
    <citation type="submission" date="2019-02" db="EMBL/GenBank/DDBJ databases">
        <title>Deep-cultivation of Planctomycetes and their phenomic and genomic characterization uncovers novel biology.</title>
        <authorList>
            <person name="Wiegand S."/>
            <person name="Jogler M."/>
            <person name="Boedeker C."/>
            <person name="Pinto D."/>
            <person name="Vollmers J."/>
            <person name="Rivas-Marin E."/>
            <person name="Kohn T."/>
            <person name="Peeters S.H."/>
            <person name="Heuer A."/>
            <person name="Rast P."/>
            <person name="Oberbeckmann S."/>
            <person name="Bunk B."/>
            <person name="Jeske O."/>
            <person name="Meyerdierks A."/>
            <person name="Storesund J.E."/>
            <person name="Kallscheuer N."/>
            <person name="Luecker S."/>
            <person name="Lage O.M."/>
            <person name="Pohl T."/>
            <person name="Merkel B.J."/>
            <person name="Hornburger P."/>
            <person name="Mueller R.-W."/>
            <person name="Bruemmer F."/>
            <person name="Labrenz M."/>
            <person name="Spormann A.M."/>
            <person name="Op Den Camp H."/>
            <person name="Overmann J."/>
            <person name="Amann R."/>
            <person name="Jetten M.S.M."/>
            <person name="Mascher T."/>
            <person name="Medema M.H."/>
            <person name="Devos D.P."/>
            <person name="Kaster A.-K."/>
            <person name="Ovreas L."/>
            <person name="Rohde M."/>
            <person name="Galperin M.Y."/>
            <person name="Jogler C."/>
        </authorList>
    </citation>
    <scope>NUCLEOTIDE SEQUENCE [LARGE SCALE GENOMIC DNA]</scope>
    <source>
        <strain evidence="3 4">CA85</strain>
    </source>
</reference>
<protein>
    <recommendedName>
        <fullName evidence="5">Transmembrane protein</fullName>
    </recommendedName>
</protein>
<feature type="transmembrane region" description="Helical" evidence="2">
    <location>
        <begin position="82"/>
        <end position="112"/>
    </location>
</feature>
<dbReference type="RefSeq" id="WP_146390172.1">
    <property type="nucleotide sequence ID" value="NZ_SJPK01000002.1"/>
</dbReference>
<keyword evidence="4" id="KW-1185">Reference proteome</keyword>
<dbReference type="AlphaFoldDB" id="A0A5C5YGR0"/>
<accession>A0A5C5YGR0</accession>
<dbReference type="EMBL" id="SJPK01000002">
    <property type="protein sequence ID" value="TWT74133.1"/>
    <property type="molecule type" value="Genomic_DNA"/>
</dbReference>
<dbReference type="OrthoDB" id="9887207at2"/>
<evidence type="ECO:0000313" key="3">
    <source>
        <dbReference type="EMBL" id="TWT74133.1"/>
    </source>
</evidence>
<organism evidence="3 4">
    <name type="scientific">Allorhodopirellula solitaria</name>
    <dbReference type="NCBI Taxonomy" id="2527987"/>
    <lineage>
        <taxon>Bacteria</taxon>
        <taxon>Pseudomonadati</taxon>
        <taxon>Planctomycetota</taxon>
        <taxon>Planctomycetia</taxon>
        <taxon>Pirellulales</taxon>
        <taxon>Pirellulaceae</taxon>
        <taxon>Allorhodopirellula</taxon>
    </lineage>
</organism>
<feature type="transmembrane region" description="Helical" evidence="2">
    <location>
        <begin position="119"/>
        <end position="140"/>
    </location>
</feature>